<dbReference type="Pfam" id="PF03992">
    <property type="entry name" value="ABM"/>
    <property type="match status" value="1"/>
</dbReference>
<name>B0LJ50_9ACTN</name>
<dbReference type="Gene3D" id="3.30.70.100">
    <property type="match status" value="1"/>
</dbReference>
<protein>
    <submittedName>
        <fullName evidence="2">Lcz33</fullName>
    </submittedName>
</protein>
<dbReference type="PROSITE" id="PS51725">
    <property type="entry name" value="ABM"/>
    <property type="match status" value="1"/>
</dbReference>
<dbReference type="InterPro" id="IPR007138">
    <property type="entry name" value="ABM_dom"/>
</dbReference>
<sequence>MATIARENDYYTLINVFTVAPEDQERIYDVIIEATDVIEKFPGFVSANVHKSYDGTRVINYAQWRSKEDFDAMHRHPDVKDHFKACRAITDDIVPIFCEVVHVHRSPSAGADRVS</sequence>
<evidence type="ECO:0000259" key="1">
    <source>
        <dbReference type="PROSITE" id="PS51725"/>
    </source>
</evidence>
<dbReference type="SUPFAM" id="SSF54909">
    <property type="entry name" value="Dimeric alpha+beta barrel"/>
    <property type="match status" value="1"/>
</dbReference>
<reference evidence="2" key="1">
    <citation type="submission" date="2007-09" db="EMBL/GenBank/DDBJ databases">
        <authorList>
            <person name="Zhang X.J."/>
            <person name="Alemany L.B."/>
            <person name="Fiedler H.-P."/>
            <person name="Goodfellow M."/>
            <person name="Parry R.J."/>
        </authorList>
    </citation>
    <scope>NUCLEOTIDE SEQUENCE</scope>
    <source>
        <strain evidence="2">AK 623</strain>
    </source>
</reference>
<dbReference type="EMBL" id="EU147299">
    <property type="protein sequence ID" value="ABX71150.1"/>
    <property type="molecule type" value="Genomic_DNA"/>
</dbReference>
<dbReference type="InterPro" id="IPR011008">
    <property type="entry name" value="Dimeric_a/b-barrel"/>
</dbReference>
<evidence type="ECO:0000313" key="2">
    <source>
        <dbReference type="EMBL" id="ABX71150.1"/>
    </source>
</evidence>
<gene>
    <name evidence="2" type="primary">lcz33</name>
</gene>
<proteinExistence type="predicted"/>
<reference evidence="2" key="2">
    <citation type="journal article" date="2008" name="Antimicrob. Agents Chemother.">
        <title>Biosynthetic investigations of lactonamycin and lactonamycin z: cloning of the biosynthetic gene clusters and discovery of an unusual starter unit.</title>
        <authorList>
            <person name="Zhang X."/>
            <person name="Alemany L.B."/>
            <person name="Fiedler H.P."/>
            <person name="Goodfellow M."/>
            <person name="Parry R.J."/>
        </authorList>
    </citation>
    <scope>NUCLEOTIDE SEQUENCE</scope>
    <source>
        <strain evidence="2">AK 623</strain>
    </source>
</reference>
<accession>B0LJ50</accession>
<organism evidence="2">
    <name type="scientific">Streptomyces sanglieri</name>
    <dbReference type="NCBI Taxonomy" id="193460"/>
    <lineage>
        <taxon>Bacteria</taxon>
        <taxon>Bacillati</taxon>
        <taxon>Actinomycetota</taxon>
        <taxon>Actinomycetes</taxon>
        <taxon>Kitasatosporales</taxon>
        <taxon>Streptomycetaceae</taxon>
        <taxon>Streptomyces</taxon>
    </lineage>
</organism>
<feature type="domain" description="ABM" evidence="1">
    <location>
        <begin position="11"/>
        <end position="100"/>
    </location>
</feature>
<dbReference type="AlphaFoldDB" id="B0LJ50"/>